<dbReference type="Pfam" id="PF23936">
    <property type="entry name" value="HB_ELP1"/>
    <property type="match status" value="1"/>
</dbReference>
<dbReference type="Gene3D" id="1.25.40.470">
    <property type="match status" value="1"/>
</dbReference>
<proteinExistence type="inferred from homology"/>
<feature type="domain" description="ELP1 three-helical bundle" evidence="12">
    <location>
        <begin position="1071"/>
        <end position="1242"/>
    </location>
</feature>
<feature type="domain" description="ELP1 N-terminal second beta-propeller" evidence="9">
    <location>
        <begin position="385"/>
        <end position="667"/>
    </location>
</feature>
<dbReference type="GO" id="GO:0005829">
    <property type="term" value="C:cytosol"/>
    <property type="evidence" value="ECO:0007669"/>
    <property type="project" value="TreeGrafter"/>
</dbReference>
<evidence type="ECO:0000259" key="8">
    <source>
        <dbReference type="Pfam" id="PF04762"/>
    </source>
</evidence>
<dbReference type="PIRSF" id="PIRSF017233">
    <property type="entry name" value="IKAP"/>
    <property type="match status" value="1"/>
</dbReference>
<keyword evidence="6" id="KW-0539">Nucleus</keyword>
<dbReference type="InterPro" id="IPR006849">
    <property type="entry name" value="Elp1"/>
</dbReference>
<organism evidence="13 14">
    <name type="scientific">Coemansia spiralis</name>
    <dbReference type="NCBI Taxonomy" id="417178"/>
    <lineage>
        <taxon>Eukaryota</taxon>
        <taxon>Fungi</taxon>
        <taxon>Fungi incertae sedis</taxon>
        <taxon>Zoopagomycota</taxon>
        <taxon>Kickxellomycotina</taxon>
        <taxon>Kickxellomycetes</taxon>
        <taxon>Kickxellales</taxon>
        <taxon>Kickxellaceae</taxon>
        <taxon>Coemansia</taxon>
    </lineage>
</organism>
<evidence type="ECO:0000259" key="12">
    <source>
        <dbReference type="Pfam" id="PF23936"/>
    </source>
</evidence>
<feature type="domain" description="ELP1 alpha-solenoid" evidence="11">
    <location>
        <begin position="691"/>
        <end position="885"/>
    </location>
</feature>
<dbReference type="InterPro" id="IPR056167">
    <property type="entry name" value="A-sol_ELP1"/>
</dbReference>
<dbReference type="Pfam" id="PF23878">
    <property type="entry name" value="TPR_ELP1"/>
    <property type="match status" value="1"/>
</dbReference>
<evidence type="ECO:0000313" key="13">
    <source>
        <dbReference type="EMBL" id="KAJ2674793.1"/>
    </source>
</evidence>
<sequence length="1297" mass="143780">MRNISILSETQVALPKDHYFVSDWNATTTQPAAALCLDAASATAFALVGDSANTASLATIHQGQIDLITPLPFAPAAPALMHYLMERELVFIALVSGDIYTVQGDKVELVGTVDPGIMACAWSPDDELLAVVTGEHKLLLMTQNFDVLEEFPVLRDQPQEENMVSVGWGKSETQYQGSSTHIEAVSREKEDAFDSDDQYTRISWRGDGAYFAVSVALPQGRELRVFSRDGKLHSVGEKIKALGHALCWRPSGRLILSTENKGHRHDVVFFERNGLRHGEFTLRQETKQVFELVFNADSSVLAVVARAHGEMCVELWTDKNYHWYLKQEIRLAAFGGSNMAHVVWDTEDPMCLHLLTASTFCTVRLHATPSVARVASDESNAAACVVDGSMILYTPFSYANVPPPMALNIVDAGEPVVHLAFATFGTGNDFVALLADRQSVVLYRCEYAVAICDSKPPRELARIRLPTSSVLRQIAWTSPSVLVCLGWEQNGDRHSSDLLQTITVVELSDAETPVVIGSHRYLVSALIGCSEIVSVWAAPHANGKILLQDASGQVLAFESGAATVATKFPTMCVEIDAVSVGGELIVVGRSSRNQLFANGHLVSSACSSFYLRKDVLVFTTTTHYVRFVPVDNSNLTTVFIDDQEAEPAQKAKYDESCRRIERGSAIVLASPVDDRVVFQMPRGNLETVRPRALVLASVRRALESRRYLNALRTCRINRIDMNLVFDHIANVLIGDFAEFVRQVDDPDLLNLFVSGLRDEDVTQTMYTGLTKHTTPLREGVVEQKTTRICHTLRQVLTDTGDKKYMPTILTTFMCEQPADIASALQLLAPMSVDERDAALTYLLFLSDVDTVYNAALGLYDLPLALLVAQRSQRDPREYLAALGELNAIDDEEYRRYKIDAQLGRPRLALEHLCSAYKGSREALWPEIIEYVESNELYQDALLLFNGHKKRHPDVCVLYGDYLAQMHKWEQAAGAYLLGNATAQAVDAFVRAKEWRTAMALATAPEKGFSAQMVYGTAIKASKTLADHHLFLDAATVLLEYTEEHEDVVALLVKGKHWAEALRCARSHGRVDLIETTVAPGLNSAHAEVNEDIDEVFGSFEAKFARLKELRAKPLEAIINRNVLNGEQDASLDNIDVMSDTMSMASQFSTFTATVSNASSRMTGSTARRLSKSKRKEERKRVRGKKGSIYEESYLVDSLSKLVDRVRVNQQIVHEMNLVFIHFGNVSAAHMLQKKFSRLVELVLMHATVIFDEQRAQMQLGENGVPEPMDASEFGLSSQPRHPKPGLPSYSWKIDALV</sequence>
<dbReference type="GO" id="GO:0000049">
    <property type="term" value="F:tRNA binding"/>
    <property type="evidence" value="ECO:0007669"/>
    <property type="project" value="TreeGrafter"/>
</dbReference>
<dbReference type="Pfam" id="PF23797">
    <property type="entry name" value="Beta-prop_ELP1_2nd"/>
    <property type="match status" value="1"/>
</dbReference>
<evidence type="ECO:0000256" key="6">
    <source>
        <dbReference type="PIRNR" id="PIRNR017233"/>
    </source>
</evidence>
<accession>A0A9W8G4J7</accession>
<reference evidence="13" key="1">
    <citation type="submission" date="2022-07" db="EMBL/GenBank/DDBJ databases">
        <title>Phylogenomic reconstructions and comparative analyses of Kickxellomycotina fungi.</title>
        <authorList>
            <person name="Reynolds N.K."/>
            <person name="Stajich J.E."/>
            <person name="Barry K."/>
            <person name="Grigoriev I.V."/>
            <person name="Crous P."/>
            <person name="Smith M.E."/>
        </authorList>
    </citation>
    <scope>NUCLEOTIDE SEQUENCE</scope>
    <source>
        <strain evidence="13">NRRL 3115</strain>
    </source>
</reference>
<feature type="domain" description="ELP1 first N-terminal beta-propeller" evidence="8">
    <location>
        <begin position="1"/>
        <end position="347"/>
    </location>
</feature>
<evidence type="ECO:0000256" key="4">
    <source>
        <dbReference type="ARBA" id="ARBA00022694"/>
    </source>
</evidence>
<dbReference type="Pfam" id="PF23925">
    <property type="entry name" value="A-sol_ELP1"/>
    <property type="match status" value="1"/>
</dbReference>
<evidence type="ECO:0000313" key="14">
    <source>
        <dbReference type="Proteomes" id="UP001151518"/>
    </source>
</evidence>
<evidence type="ECO:0000259" key="9">
    <source>
        <dbReference type="Pfam" id="PF23797"/>
    </source>
</evidence>
<evidence type="ECO:0000256" key="5">
    <source>
        <dbReference type="ARBA" id="ARBA00029535"/>
    </source>
</evidence>
<dbReference type="GO" id="GO:0033588">
    <property type="term" value="C:elongator holoenzyme complex"/>
    <property type="evidence" value="ECO:0007669"/>
    <property type="project" value="InterPro"/>
</dbReference>
<dbReference type="PANTHER" id="PTHR12747">
    <property type="entry name" value="ELONGATOR COMPLEX PROTEIN 1"/>
    <property type="match status" value="1"/>
</dbReference>
<dbReference type="OrthoDB" id="40048at2759"/>
<dbReference type="Gene3D" id="2.130.10.10">
    <property type="entry name" value="YVTN repeat-like/Quinoprotein amine dehydrogenase"/>
    <property type="match status" value="1"/>
</dbReference>
<evidence type="ECO:0000256" key="3">
    <source>
        <dbReference type="ARBA" id="ARBA00022490"/>
    </source>
</evidence>
<feature type="domain" description="ELP1 TPR" evidence="10">
    <location>
        <begin position="893"/>
        <end position="1062"/>
    </location>
</feature>
<dbReference type="GO" id="GO:0002926">
    <property type="term" value="P:tRNA wobble base 5-methoxycarbonylmethyl-2-thiouridinylation"/>
    <property type="evidence" value="ECO:0007669"/>
    <property type="project" value="TreeGrafter"/>
</dbReference>
<comment type="similarity">
    <text evidence="2 6">Belongs to the ELP1/IKA1 family.</text>
</comment>
<evidence type="ECO:0000259" key="10">
    <source>
        <dbReference type="Pfam" id="PF23878"/>
    </source>
</evidence>
<comment type="subcellular location">
    <subcellularLocation>
        <location evidence="6">Cytoplasm</location>
    </subcellularLocation>
    <subcellularLocation>
        <location evidence="6">Nucleus</location>
    </subcellularLocation>
</comment>
<evidence type="ECO:0000256" key="2">
    <source>
        <dbReference type="ARBA" id="ARBA00006086"/>
    </source>
</evidence>
<dbReference type="PANTHER" id="PTHR12747:SF0">
    <property type="entry name" value="ELONGATOR COMPLEX PROTEIN 1"/>
    <property type="match status" value="1"/>
</dbReference>
<gene>
    <name evidence="13" type="primary">ELP1</name>
    <name evidence="13" type="ORF">GGI25_004180</name>
</gene>
<dbReference type="Pfam" id="PF04762">
    <property type="entry name" value="Beta-prop_ELP1_1st"/>
    <property type="match status" value="1"/>
</dbReference>
<dbReference type="InterPro" id="IPR056166">
    <property type="entry name" value="TPR_ELP1"/>
</dbReference>
<dbReference type="InterPro" id="IPR056165">
    <property type="entry name" value="Beta-prop_ELP1_2nd"/>
</dbReference>
<dbReference type="InterPro" id="IPR056169">
    <property type="entry name" value="HB_ELP1"/>
</dbReference>
<feature type="region of interest" description="Disordered" evidence="7">
    <location>
        <begin position="1262"/>
        <end position="1286"/>
    </location>
</feature>
<keyword evidence="4" id="KW-0819">tRNA processing</keyword>
<dbReference type="InterPro" id="IPR056164">
    <property type="entry name" value="Beta-prop_ELP1_1st"/>
</dbReference>
<dbReference type="EMBL" id="JANBTW010000053">
    <property type="protein sequence ID" value="KAJ2674793.1"/>
    <property type="molecule type" value="Genomic_DNA"/>
</dbReference>
<comment type="caution">
    <text evidence="13">The sequence shown here is derived from an EMBL/GenBank/DDBJ whole genome shotgun (WGS) entry which is preliminary data.</text>
</comment>
<dbReference type="InterPro" id="IPR015943">
    <property type="entry name" value="WD40/YVTN_repeat-like_dom_sf"/>
</dbReference>
<comment type="function">
    <text evidence="6">Component of the elongator complex which is required for multiple tRNA modifications, including mcm5U (5-methoxycarbonylmethyl uridine), mcm5s2U (5-methoxycarbonylmethyl-2-thiouridine), and ncm5U (5-carbamoylmethyl uridine). The elongator complex catalyzes formation of carboxymethyluridine in the wobble base at position 34 in tRNAs.</text>
</comment>
<dbReference type="Proteomes" id="UP001151518">
    <property type="component" value="Unassembled WGS sequence"/>
</dbReference>
<evidence type="ECO:0000259" key="11">
    <source>
        <dbReference type="Pfam" id="PF23925"/>
    </source>
</evidence>
<name>A0A9W8G4J7_9FUNG</name>
<protein>
    <recommendedName>
        <fullName evidence="5 6">Elongator complex protein 1</fullName>
    </recommendedName>
</protein>
<dbReference type="SUPFAM" id="SSF69322">
    <property type="entry name" value="Tricorn protease domain 2"/>
    <property type="match status" value="1"/>
</dbReference>
<dbReference type="GO" id="GO:0005634">
    <property type="term" value="C:nucleus"/>
    <property type="evidence" value="ECO:0007669"/>
    <property type="project" value="UniProtKB-SubCell"/>
</dbReference>
<feature type="region of interest" description="Disordered" evidence="7">
    <location>
        <begin position="1161"/>
        <end position="1183"/>
    </location>
</feature>
<keyword evidence="3 6" id="KW-0963">Cytoplasm</keyword>
<evidence type="ECO:0000256" key="1">
    <source>
        <dbReference type="ARBA" id="ARBA00005043"/>
    </source>
</evidence>
<evidence type="ECO:0000256" key="7">
    <source>
        <dbReference type="SAM" id="MobiDB-lite"/>
    </source>
</evidence>
<comment type="pathway">
    <text evidence="1">tRNA modification; 5-methoxycarbonylmethyl-2-thiouridine-tRNA biosynthesis.</text>
</comment>